<accession>G4N133</accession>
<evidence type="ECO:0000313" key="2">
    <source>
        <dbReference type="Proteomes" id="UP000009058"/>
    </source>
</evidence>
<keyword evidence="2" id="KW-1185">Reference proteome</keyword>
<reference key="2">
    <citation type="submission" date="2011-05" db="EMBL/GenBank/DDBJ databases">
        <title>The Genome Sequence of Magnaporthe oryzae 70-15.</title>
        <authorList>
            <consortium name="The Broad Institute Genome Sequencing Platform"/>
            <person name="Ma L.-J."/>
            <person name="Dead R."/>
            <person name="Young S.K."/>
            <person name="Zeng Q."/>
            <person name="Gargeya S."/>
            <person name="Fitzgerald M."/>
            <person name="Haas B."/>
            <person name="Abouelleil A."/>
            <person name="Alvarado L."/>
            <person name="Arachchi H.M."/>
            <person name="Berlin A."/>
            <person name="Brown A."/>
            <person name="Chapman S.B."/>
            <person name="Chen Z."/>
            <person name="Dunbar C."/>
            <person name="Freedman E."/>
            <person name="Gearin G."/>
            <person name="Gellesch M."/>
            <person name="Goldberg J."/>
            <person name="Griggs A."/>
            <person name="Gujja S."/>
            <person name="Heiman D."/>
            <person name="Howarth C."/>
            <person name="Larson L."/>
            <person name="Lui A."/>
            <person name="MacDonald P.J.P."/>
            <person name="Mehta T."/>
            <person name="Montmayeur A."/>
            <person name="Murphy C."/>
            <person name="Neiman D."/>
            <person name="Pearson M."/>
            <person name="Priest M."/>
            <person name="Roberts A."/>
            <person name="Saif S."/>
            <person name="Shea T."/>
            <person name="Shenoy N."/>
            <person name="Sisk P."/>
            <person name="Stolte C."/>
            <person name="Sykes S."/>
            <person name="Yandava C."/>
            <person name="Wortman J."/>
            <person name="Nusbaum C."/>
            <person name="Birren B."/>
        </authorList>
    </citation>
    <scope>NUCLEOTIDE SEQUENCE</scope>
    <source>
        <strain>70-15</strain>
    </source>
</reference>
<dbReference type="VEuPathDB" id="FungiDB:MGG_16931"/>
<organism evidence="1 2">
    <name type="scientific">Pyricularia oryzae (strain 70-15 / ATCC MYA-4617 / FGSC 8958)</name>
    <name type="common">Rice blast fungus</name>
    <name type="synonym">Magnaporthe oryzae</name>
    <dbReference type="NCBI Taxonomy" id="242507"/>
    <lineage>
        <taxon>Eukaryota</taxon>
        <taxon>Fungi</taxon>
        <taxon>Dikarya</taxon>
        <taxon>Ascomycota</taxon>
        <taxon>Pezizomycotina</taxon>
        <taxon>Sordariomycetes</taxon>
        <taxon>Sordariomycetidae</taxon>
        <taxon>Magnaporthales</taxon>
        <taxon>Pyriculariaceae</taxon>
        <taxon>Pyricularia</taxon>
    </lineage>
</organism>
<dbReference type="OMA" id="LYAQCAD"/>
<dbReference type="AlphaFoldDB" id="G4N133"/>
<dbReference type="Proteomes" id="UP000009058">
    <property type="component" value="Chromosome 3"/>
</dbReference>
<reference evidence="1 2" key="1">
    <citation type="journal article" date="2005" name="Nature">
        <title>The genome sequence of the rice blast fungus Magnaporthe grisea.</title>
        <authorList>
            <person name="Dean R.A."/>
            <person name="Talbot N.J."/>
            <person name="Ebbole D.J."/>
            <person name="Farman M.L."/>
            <person name="Mitchell T.K."/>
            <person name="Orbach M.J."/>
            <person name="Thon M."/>
            <person name="Kulkarni R."/>
            <person name="Xu J.R."/>
            <person name="Pan H."/>
            <person name="Read N.D."/>
            <person name="Lee Y.H."/>
            <person name="Carbone I."/>
            <person name="Brown D."/>
            <person name="Oh Y.Y."/>
            <person name="Donofrio N."/>
            <person name="Jeong J.S."/>
            <person name="Soanes D.M."/>
            <person name="Djonovic S."/>
            <person name="Kolomiets E."/>
            <person name="Rehmeyer C."/>
            <person name="Li W."/>
            <person name="Harding M."/>
            <person name="Kim S."/>
            <person name="Lebrun M.H."/>
            <person name="Bohnert H."/>
            <person name="Coughlan S."/>
            <person name="Butler J."/>
            <person name="Calvo S."/>
            <person name="Ma L.J."/>
            <person name="Nicol R."/>
            <person name="Purcell S."/>
            <person name="Nusbaum C."/>
            <person name="Galagan J.E."/>
            <person name="Birren B.W."/>
        </authorList>
    </citation>
    <scope>NUCLEOTIDE SEQUENCE [LARGE SCALE GENOMIC DNA]</scope>
    <source>
        <strain evidence="2">70-15 / ATCC MYA-4617 / FGSC 8958</strain>
    </source>
</reference>
<proteinExistence type="predicted"/>
<evidence type="ECO:0000313" key="1">
    <source>
        <dbReference type="EMBL" id="EHA53209.1"/>
    </source>
</evidence>
<dbReference type="KEGG" id="mgr:MGG_16931"/>
<name>G4N133_PYRO7</name>
<gene>
    <name evidence="1" type="ORF">MGG_16931</name>
</gene>
<dbReference type="InParanoid" id="G4N133"/>
<dbReference type="GeneID" id="12985893"/>
<protein>
    <submittedName>
        <fullName evidence="1">Uncharacterized protein</fullName>
    </submittedName>
</protein>
<dbReference type="RefSeq" id="XP_003713016.1">
    <property type="nucleotide sequence ID" value="XM_003712968.1"/>
</dbReference>
<dbReference type="HOGENOM" id="CLU_2590208_0_0_1"/>
<dbReference type="EMBL" id="CM001233">
    <property type="protein sequence ID" value="EHA53209.1"/>
    <property type="molecule type" value="Genomic_DNA"/>
</dbReference>
<sequence length="80" mass="9185">MFNWQIEKRDHAVLADEHNIKNMLFLLPCYQALEPFDSDLYAQCADTGTNLGAGCVRLRPDNVWLGISCLEVDFFDPCYL</sequence>